<proteinExistence type="predicted"/>
<evidence type="ECO:0000256" key="1">
    <source>
        <dbReference type="SAM" id="Coils"/>
    </source>
</evidence>
<gene>
    <name evidence="2" type="ORF">GA0061101_10695</name>
</gene>
<dbReference type="RefSeq" id="WP_092573990.1">
    <property type="nucleotide sequence ID" value="NZ_FMAF01000006.1"/>
</dbReference>
<organism evidence="2 3">
    <name type="scientific">Rhizobium lusitanum</name>
    <dbReference type="NCBI Taxonomy" id="293958"/>
    <lineage>
        <taxon>Bacteria</taxon>
        <taxon>Pseudomonadati</taxon>
        <taxon>Pseudomonadota</taxon>
        <taxon>Alphaproteobacteria</taxon>
        <taxon>Hyphomicrobiales</taxon>
        <taxon>Rhizobiaceae</taxon>
        <taxon>Rhizobium/Agrobacterium group</taxon>
        <taxon>Rhizobium</taxon>
    </lineage>
</organism>
<sequence length="297" mass="32418">MVIDEGTKPDDDLEIVVENDPLEITDIEVDAGKNAEGVEDWKVQLAAAQKEATDAKAKAVEAERLAQERGSEIERFQRENAQARNTAVSAEMMALDNAIANVEHERSDAKQKYRIAMEQGDFEAAAEAQSAMSEVAVKAQRMKEGKAALERRAEDVKHAVDPVEQFAASLSPQSGNWVRSHPDAIQNRSKLEKAHYGALFHDIKVDSPEYFKFLDQELGYTQRPAETVDTGVEIRRVAAAPAAPVSRGGAADAPQARGTNTVRLTAAQREIAALSGLTDAEYAKQLLAIQRENGTTH</sequence>
<feature type="coiled-coil region" evidence="1">
    <location>
        <begin position="38"/>
        <end position="159"/>
    </location>
</feature>
<dbReference type="AlphaFoldDB" id="A0A1C3VRL0"/>
<accession>A0A1C3VRL0</accession>
<dbReference type="Proteomes" id="UP000199205">
    <property type="component" value="Unassembled WGS sequence"/>
</dbReference>
<reference evidence="2 3" key="1">
    <citation type="submission" date="2016-08" db="EMBL/GenBank/DDBJ databases">
        <authorList>
            <person name="Seilhamer J.J."/>
        </authorList>
    </citation>
    <scope>NUCLEOTIDE SEQUENCE [LARGE SCALE GENOMIC DNA]</scope>
    <source>
        <strain evidence="2 3">P1-7</strain>
    </source>
</reference>
<dbReference type="EMBL" id="FMAF01000006">
    <property type="protein sequence ID" value="SCB30339.1"/>
    <property type="molecule type" value="Genomic_DNA"/>
</dbReference>
<evidence type="ECO:0000313" key="3">
    <source>
        <dbReference type="Proteomes" id="UP000199205"/>
    </source>
</evidence>
<protein>
    <submittedName>
        <fullName evidence="2">Uncharacterized protein</fullName>
    </submittedName>
</protein>
<keyword evidence="1" id="KW-0175">Coiled coil</keyword>
<evidence type="ECO:0000313" key="2">
    <source>
        <dbReference type="EMBL" id="SCB30339.1"/>
    </source>
</evidence>
<name>A0A1C3VRL0_9HYPH</name>